<dbReference type="EMBL" id="CM037625">
    <property type="protein sequence ID" value="KAH7998686.1"/>
    <property type="molecule type" value="Genomic_DNA"/>
</dbReference>
<dbReference type="Proteomes" id="UP000827872">
    <property type="component" value="Linkage Group LG12"/>
</dbReference>
<organism evidence="1 2">
    <name type="scientific">Sphaerodactylus townsendi</name>
    <dbReference type="NCBI Taxonomy" id="933632"/>
    <lineage>
        <taxon>Eukaryota</taxon>
        <taxon>Metazoa</taxon>
        <taxon>Chordata</taxon>
        <taxon>Craniata</taxon>
        <taxon>Vertebrata</taxon>
        <taxon>Euteleostomi</taxon>
        <taxon>Lepidosauria</taxon>
        <taxon>Squamata</taxon>
        <taxon>Bifurcata</taxon>
        <taxon>Gekkota</taxon>
        <taxon>Sphaerodactylidae</taxon>
        <taxon>Sphaerodactylus</taxon>
    </lineage>
</organism>
<name>A0ACB8F0G4_9SAUR</name>
<gene>
    <name evidence="1" type="ORF">K3G42_018973</name>
</gene>
<keyword evidence="2" id="KW-1185">Reference proteome</keyword>
<sequence>MAPWPSRVLAAQRLVAPSMLGPHLSALGPSGAKLQERLGGKTRLAPSTPTPCDWVVCARGHVTPHVYLAAMLDEDEDDRVDEIALRQLTEMGFPESRAVKALRLSQ</sequence>
<evidence type="ECO:0000313" key="1">
    <source>
        <dbReference type="EMBL" id="KAH7998686.1"/>
    </source>
</evidence>
<proteinExistence type="predicted"/>
<reference evidence="1" key="1">
    <citation type="submission" date="2021-08" db="EMBL/GenBank/DDBJ databases">
        <title>The first chromosome-level gecko genome reveals the dynamic sex chromosomes of Neotropical dwarf geckos (Sphaerodactylidae: Sphaerodactylus).</title>
        <authorList>
            <person name="Pinto B.J."/>
            <person name="Keating S.E."/>
            <person name="Gamble T."/>
        </authorList>
    </citation>
    <scope>NUCLEOTIDE SEQUENCE</scope>
    <source>
        <strain evidence="1">TG3544</strain>
    </source>
</reference>
<protein>
    <submittedName>
        <fullName evidence="1">Uncharacterized protein</fullName>
    </submittedName>
</protein>
<comment type="caution">
    <text evidence="1">The sequence shown here is derived from an EMBL/GenBank/DDBJ whole genome shotgun (WGS) entry which is preliminary data.</text>
</comment>
<accession>A0ACB8F0G4</accession>
<evidence type="ECO:0000313" key="2">
    <source>
        <dbReference type="Proteomes" id="UP000827872"/>
    </source>
</evidence>